<accession>A0A4Q2U441</accession>
<evidence type="ECO:0000256" key="2">
    <source>
        <dbReference type="ARBA" id="ARBA00022723"/>
    </source>
</evidence>
<reference evidence="8 9" key="1">
    <citation type="submission" date="2018-12" db="EMBL/GenBank/DDBJ databases">
        <authorList>
            <person name="Grouzdev D.S."/>
            <person name="Krutkina M.S."/>
        </authorList>
    </citation>
    <scope>NUCLEOTIDE SEQUENCE [LARGE SCALE GENOMIC DNA]</scope>
    <source>
        <strain evidence="8 9">RmlP026</strain>
    </source>
</reference>
<evidence type="ECO:0000313" key="9">
    <source>
        <dbReference type="Proteomes" id="UP000290759"/>
    </source>
</evidence>
<dbReference type="Gene3D" id="1.10.760.10">
    <property type="entry name" value="Cytochrome c-like domain"/>
    <property type="match status" value="2"/>
</dbReference>
<dbReference type="RefSeq" id="WP_129227586.1">
    <property type="nucleotide sequence ID" value="NZ_QYBB01000015.1"/>
</dbReference>
<evidence type="ECO:0000256" key="5">
    <source>
        <dbReference type="SAM" id="MobiDB-lite"/>
    </source>
</evidence>
<organism evidence="8 9">
    <name type="scientific">Lichenibacterium minor</name>
    <dbReference type="NCBI Taxonomy" id="2316528"/>
    <lineage>
        <taxon>Bacteria</taxon>
        <taxon>Pseudomonadati</taxon>
        <taxon>Pseudomonadota</taxon>
        <taxon>Alphaproteobacteria</taxon>
        <taxon>Hyphomicrobiales</taxon>
        <taxon>Lichenihabitantaceae</taxon>
        <taxon>Lichenibacterium</taxon>
    </lineage>
</organism>
<dbReference type="InterPro" id="IPR036909">
    <property type="entry name" value="Cyt_c-like_dom_sf"/>
</dbReference>
<proteinExistence type="predicted"/>
<keyword evidence="2 4" id="KW-0479">Metal-binding</keyword>
<keyword evidence="6" id="KW-0732">Signal</keyword>
<evidence type="ECO:0000256" key="1">
    <source>
        <dbReference type="ARBA" id="ARBA00022617"/>
    </source>
</evidence>
<keyword evidence="3 4" id="KW-0408">Iron</keyword>
<dbReference type="PROSITE" id="PS51007">
    <property type="entry name" value="CYTC"/>
    <property type="match status" value="2"/>
</dbReference>
<feature type="compositionally biased region" description="Low complexity" evidence="5">
    <location>
        <begin position="302"/>
        <end position="325"/>
    </location>
</feature>
<reference evidence="8 9" key="2">
    <citation type="submission" date="2019-02" db="EMBL/GenBank/DDBJ databases">
        <title>'Lichenibacterium ramalinii' gen. nov. sp. nov., 'Lichenibacterium minor' gen. nov. sp. nov.</title>
        <authorList>
            <person name="Pankratov T."/>
        </authorList>
    </citation>
    <scope>NUCLEOTIDE SEQUENCE [LARGE SCALE GENOMIC DNA]</scope>
    <source>
        <strain evidence="8 9">RmlP026</strain>
    </source>
</reference>
<feature type="signal peptide" evidence="6">
    <location>
        <begin position="1"/>
        <end position="18"/>
    </location>
</feature>
<keyword evidence="1 4" id="KW-0349">Heme</keyword>
<dbReference type="PANTHER" id="PTHR35008:SF9">
    <property type="entry name" value="CYTOCHROME C DOMAIN-CONTAINING PROTEIN"/>
    <property type="match status" value="1"/>
</dbReference>
<feature type="domain" description="Cytochrome c" evidence="7">
    <location>
        <begin position="179"/>
        <end position="264"/>
    </location>
</feature>
<evidence type="ECO:0000256" key="4">
    <source>
        <dbReference type="PROSITE-ProRule" id="PRU00433"/>
    </source>
</evidence>
<feature type="region of interest" description="Disordered" evidence="5">
    <location>
        <begin position="298"/>
        <end position="325"/>
    </location>
</feature>
<evidence type="ECO:0000256" key="6">
    <source>
        <dbReference type="SAM" id="SignalP"/>
    </source>
</evidence>
<dbReference type="Proteomes" id="UP000290759">
    <property type="component" value="Unassembled WGS sequence"/>
</dbReference>
<dbReference type="Pfam" id="PF13442">
    <property type="entry name" value="Cytochrome_CBB3"/>
    <property type="match status" value="1"/>
</dbReference>
<dbReference type="OrthoDB" id="9779283at2"/>
<dbReference type="PANTHER" id="PTHR35008">
    <property type="entry name" value="BLL4482 PROTEIN-RELATED"/>
    <property type="match status" value="1"/>
</dbReference>
<comment type="caution">
    <text evidence="8">The sequence shown here is derived from an EMBL/GenBank/DDBJ whole genome shotgun (WGS) entry which is preliminary data.</text>
</comment>
<dbReference type="InterPro" id="IPR009056">
    <property type="entry name" value="Cyt_c-like_dom"/>
</dbReference>
<name>A0A4Q2U441_9HYPH</name>
<dbReference type="GO" id="GO:0046872">
    <property type="term" value="F:metal ion binding"/>
    <property type="evidence" value="ECO:0007669"/>
    <property type="project" value="UniProtKB-KW"/>
</dbReference>
<protein>
    <submittedName>
        <fullName evidence="8">C-type cytochrome</fullName>
    </submittedName>
</protein>
<dbReference type="AlphaFoldDB" id="A0A4Q2U441"/>
<evidence type="ECO:0000256" key="3">
    <source>
        <dbReference type="ARBA" id="ARBA00023004"/>
    </source>
</evidence>
<dbReference type="InterPro" id="IPR051459">
    <property type="entry name" value="Cytochrome_c-type_DH"/>
</dbReference>
<dbReference type="GO" id="GO:0020037">
    <property type="term" value="F:heme binding"/>
    <property type="evidence" value="ECO:0007669"/>
    <property type="project" value="InterPro"/>
</dbReference>
<sequence length="325" mass="34015">MRIGSALAGTAASMAALAALATLVGGWGLPWSGDDAKPAAKTYEPPPNSAIPEGKFGDEVRLGQNIFREPGTYAAHYVGNDLRCSNCHLAAGRLAGSAPMGPAYTAYPAYRAKNGHVNSFEERLQGCFRYSMNGKVPPLGDPVLVALESYSYFLAKGLPVDEKAPGRGFPELPKPPLPADFARGGQVYAQHCASCHGPDGQGQSSGGKIAFPPLWGPRSFNWGAGMGSVKNAAEFIHANMPLGLAGSLSDQEAWDVATYMDSQVRPQDPRFTGDVQETRMKFHNTPTSMYGRTVNGAVLGDPAVTPPAGTVPPAASAPTPSGEAK</sequence>
<dbReference type="SUPFAM" id="SSF46626">
    <property type="entry name" value="Cytochrome c"/>
    <property type="match status" value="2"/>
</dbReference>
<feature type="chain" id="PRO_5020281094" evidence="6">
    <location>
        <begin position="19"/>
        <end position="325"/>
    </location>
</feature>
<evidence type="ECO:0000259" key="7">
    <source>
        <dbReference type="PROSITE" id="PS51007"/>
    </source>
</evidence>
<evidence type="ECO:0000313" key="8">
    <source>
        <dbReference type="EMBL" id="RYC31303.1"/>
    </source>
</evidence>
<gene>
    <name evidence="8" type="ORF">D3273_14395</name>
</gene>
<keyword evidence="9" id="KW-1185">Reference proteome</keyword>
<dbReference type="GO" id="GO:0009055">
    <property type="term" value="F:electron transfer activity"/>
    <property type="evidence" value="ECO:0007669"/>
    <property type="project" value="InterPro"/>
</dbReference>
<feature type="domain" description="Cytochrome c" evidence="7">
    <location>
        <begin position="58"/>
        <end position="155"/>
    </location>
</feature>
<dbReference type="EMBL" id="QYBB01000015">
    <property type="protein sequence ID" value="RYC31303.1"/>
    <property type="molecule type" value="Genomic_DNA"/>
</dbReference>